<keyword evidence="11" id="KW-0378">Hydrolase</keyword>
<dbReference type="GO" id="GO:0046872">
    <property type="term" value="F:metal ion binding"/>
    <property type="evidence" value="ECO:0007669"/>
    <property type="project" value="UniProtKB-KW"/>
</dbReference>
<feature type="compositionally biased region" description="Basic and acidic residues" evidence="21">
    <location>
        <begin position="1293"/>
        <end position="1303"/>
    </location>
</feature>
<protein>
    <recommendedName>
        <fullName evidence="3">RNA-directed DNA polymerase</fullName>
        <ecNumber evidence="3">2.7.7.49</ecNumber>
    </recommendedName>
</protein>
<dbReference type="Gene3D" id="2.40.50.40">
    <property type="match status" value="1"/>
</dbReference>
<evidence type="ECO:0000256" key="8">
    <source>
        <dbReference type="ARBA" id="ARBA00022723"/>
    </source>
</evidence>
<dbReference type="Gene3D" id="1.10.340.70">
    <property type="match status" value="1"/>
</dbReference>
<dbReference type="Pfam" id="PF00078">
    <property type="entry name" value="RVT_1"/>
    <property type="match status" value="1"/>
</dbReference>
<evidence type="ECO:0000313" key="26">
    <source>
        <dbReference type="Proteomes" id="UP000637239"/>
    </source>
</evidence>
<evidence type="ECO:0000256" key="12">
    <source>
        <dbReference type="ARBA" id="ARBA00022842"/>
    </source>
</evidence>
<gene>
    <name evidence="25" type="ORF">ACHE_30813A</name>
</gene>
<evidence type="ECO:0000256" key="5">
    <source>
        <dbReference type="ARBA" id="ARBA00022679"/>
    </source>
</evidence>
<dbReference type="Gene3D" id="2.40.70.10">
    <property type="entry name" value="Acid Proteases"/>
    <property type="match status" value="1"/>
</dbReference>
<dbReference type="GO" id="GO:0006310">
    <property type="term" value="P:DNA recombination"/>
    <property type="evidence" value="ECO:0007669"/>
    <property type="project" value="UniProtKB-KW"/>
</dbReference>
<dbReference type="GO" id="GO:0006508">
    <property type="term" value="P:proteolysis"/>
    <property type="evidence" value="ECO:0007669"/>
    <property type="project" value="UniProtKB-KW"/>
</dbReference>
<dbReference type="EMBL" id="AP024418">
    <property type="protein sequence ID" value="BCR86827.1"/>
    <property type="molecule type" value="Genomic_DNA"/>
</dbReference>
<keyword evidence="20" id="KW-0175">Coiled coil</keyword>
<dbReference type="Proteomes" id="UP000637239">
    <property type="component" value="Chromosome 3"/>
</dbReference>
<dbReference type="GO" id="GO:0003723">
    <property type="term" value="F:RNA binding"/>
    <property type="evidence" value="ECO:0007669"/>
    <property type="project" value="UniProtKB-KW"/>
</dbReference>
<keyword evidence="12" id="KW-0460">Magnesium</keyword>
<evidence type="ECO:0000256" key="16">
    <source>
        <dbReference type="ARBA" id="ARBA00022932"/>
    </source>
</evidence>
<keyword evidence="14" id="KW-0229">DNA integration</keyword>
<dbReference type="GO" id="GO:0003964">
    <property type="term" value="F:RNA-directed DNA polymerase activity"/>
    <property type="evidence" value="ECO:0007669"/>
    <property type="project" value="UniProtKB-KW"/>
</dbReference>
<keyword evidence="6" id="KW-0548">Nucleotidyltransferase</keyword>
<dbReference type="GO" id="GO:0003677">
    <property type="term" value="F:DNA binding"/>
    <property type="evidence" value="ECO:0007669"/>
    <property type="project" value="UniProtKB-KW"/>
</dbReference>
<dbReference type="GeneID" id="66981185"/>
<evidence type="ECO:0000256" key="2">
    <source>
        <dbReference type="ARBA" id="ARBA00011353"/>
    </source>
</evidence>
<dbReference type="GO" id="GO:0015074">
    <property type="term" value="P:DNA integration"/>
    <property type="evidence" value="ECO:0007669"/>
    <property type="project" value="UniProtKB-KW"/>
</dbReference>
<dbReference type="Pfam" id="PF00665">
    <property type="entry name" value="rve"/>
    <property type="match status" value="1"/>
</dbReference>
<dbReference type="InterPro" id="IPR023779">
    <property type="entry name" value="Chromodomain_CS"/>
</dbReference>
<dbReference type="InterPro" id="IPR000477">
    <property type="entry name" value="RT_dom"/>
</dbReference>
<keyword evidence="9" id="KW-0064">Aspartyl protease</keyword>
<dbReference type="PROSITE" id="PS50013">
    <property type="entry name" value="CHROMO_2"/>
    <property type="match status" value="1"/>
</dbReference>
<dbReference type="InterPro" id="IPR000953">
    <property type="entry name" value="Chromo/chromo_shadow_dom"/>
</dbReference>
<accession>A0A7R7VLT1</accession>
<evidence type="ECO:0000313" key="25">
    <source>
        <dbReference type="EMBL" id="BCR86827.1"/>
    </source>
</evidence>
<dbReference type="SUPFAM" id="SSF50630">
    <property type="entry name" value="Acid proteases"/>
    <property type="match status" value="1"/>
</dbReference>
<dbReference type="SMART" id="SM00298">
    <property type="entry name" value="CHROMO"/>
    <property type="match status" value="1"/>
</dbReference>
<dbReference type="CDD" id="cd01647">
    <property type="entry name" value="RT_LTR"/>
    <property type="match status" value="1"/>
</dbReference>
<evidence type="ECO:0000256" key="7">
    <source>
        <dbReference type="ARBA" id="ARBA00022722"/>
    </source>
</evidence>
<dbReference type="Pfam" id="PF17917">
    <property type="entry name" value="RT_RNaseH"/>
    <property type="match status" value="1"/>
</dbReference>
<evidence type="ECO:0000256" key="1">
    <source>
        <dbReference type="ARBA" id="ARBA00004123"/>
    </source>
</evidence>
<keyword evidence="7" id="KW-0540">Nuclease</keyword>
<dbReference type="InterPro" id="IPR012337">
    <property type="entry name" value="RNaseH-like_sf"/>
</dbReference>
<dbReference type="Pfam" id="PF13650">
    <property type="entry name" value="Asp_protease_2"/>
    <property type="match status" value="1"/>
</dbReference>
<dbReference type="InterPro" id="IPR043502">
    <property type="entry name" value="DNA/RNA_pol_sf"/>
</dbReference>
<evidence type="ECO:0000256" key="20">
    <source>
        <dbReference type="SAM" id="Coils"/>
    </source>
</evidence>
<dbReference type="InterPro" id="IPR021109">
    <property type="entry name" value="Peptidase_aspartic_dom_sf"/>
</dbReference>
<evidence type="ECO:0000256" key="15">
    <source>
        <dbReference type="ARBA" id="ARBA00022918"/>
    </source>
</evidence>
<dbReference type="SUPFAM" id="SSF54160">
    <property type="entry name" value="Chromo domain-like"/>
    <property type="match status" value="1"/>
</dbReference>
<evidence type="ECO:0000256" key="4">
    <source>
        <dbReference type="ARBA" id="ARBA00022670"/>
    </source>
</evidence>
<dbReference type="FunFam" id="3.30.420.10:FF:000032">
    <property type="entry name" value="Retrovirus-related Pol polyprotein from transposon 297-like Protein"/>
    <property type="match status" value="1"/>
</dbReference>
<evidence type="ECO:0000259" key="22">
    <source>
        <dbReference type="PROSITE" id="PS50013"/>
    </source>
</evidence>
<dbReference type="RefSeq" id="XP_043135349.1">
    <property type="nucleotide sequence ID" value="XM_043277473.1"/>
</dbReference>
<feature type="region of interest" description="Disordered" evidence="21">
    <location>
        <begin position="1282"/>
        <end position="1303"/>
    </location>
</feature>
<dbReference type="PANTHER" id="PTHR37984">
    <property type="entry name" value="PROTEIN CBG26694"/>
    <property type="match status" value="1"/>
</dbReference>
<evidence type="ECO:0000256" key="14">
    <source>
        <dbReference type="ARBA" id="ARBA00022908"/>
    </source>
</evidence>
<evidence type="ECO:0000256" key="9">
    <source>
        <dbReference type="ARBA" id="ARBA00022750"/>
    </source>
</evidence>
<dbReference type="InterPro" id="IPR056924">
    <property type="entry name" value="SH3_Tf2-1"/>
</dbReference>
<feature type="region of interest" description="Disordered" evidence="21">
    <location>
        <begin position="200"/>
        <end position="235"/>
    </location>
</feature>
<evidence type="ECO:0000256" key="18">
    <source>
        <dbReference type="ARBA" id="ARBA00023172"/>
    </source>
</evidence>
<dbReference type="Pfam" id="PF00385">
    <property type="entry name" value="Chromo"/>
    <property type="match status" value="1"/>
</dbReference>
<evidence type="ECO:0000259" key="24">
    <source>
        <dbReference type="PROSITE" id="PS50994"/>
    </source>
</evidence>
<evidence type="ECO:0000256" key="21">
    <source>
        <dbReference type="SAM" id="MobiDB-lite"/>
    </source>
</evidence>
<dbReference type="InterPro" id="IPR041373">
    <property type="entry name" value="RT_RNaseH"/>
</dbReference>
<keyword evidence="26" id="KW-1185">Reference proteome</keyword>
<keyword evidence="10" id="KW-0255">Endonuclease</keyword>
<dbReference type="GO" id="GO:0004519">
    <property type="term" value="F:endonuclease activity"/>
    <property type="evidence" value="ECO:0007669"/>
    <property type="project" value="UniProtKB-KW"/>
</dbReference>
<dbReference type="PROSITE" id="PS50994">
    <property type="entry name" value="INTEGRASE"/>
    <property type="match status" value="1"/>
</dbReference>
<dbReference type="CDD" id="cd09274">
    <property type="entry name" value="RNase_HI_RT_Ty3"/>
    <property type="match status" value="1"/>
</dbReference>
<dbReference type="InterPro" id="IPR036397">
    <property type="entry name" value="RNaseH_sf"/>
</dbReference>
<dbReference type="FunFam" id="1.10.340.70:FF:000001">
    <property type="entry name" value="Retrovirus-related Pol polyprotein from transposon gypsy-like Protein"/>
    <property type="match status" value="1"/>
</dbReference>
<dbReference type="GO" id="GO:0005634">
    <property type="term" value="C:nucleus"/>
    <property type="evidence" value="ECO:0007669"/>
    <property type="project" value="UniProtKB-SubCell"/>
</dbReference>
<comment type="subunit">
    <text evidence="2">Component of the NuA4 histone acetyltransferase complex.</text>
</comment>
<dbReference type="Pfam" id="PF24626">
    <property type="entry name" value="SH3_Tf2-1"/>
    <property type="match status" value="1"/>
</dbReference>
<dbReference type="PANTHER" id="PTHR37984:SF5">
    <property type="entry name" value="PROTEIN NYNRIN-LIKE"/>
    <property type="match status" value="1"/>
</dbReference>
<keyword evidence="13" id="KW-0694">RNA-binding</keyword>
<proteinExistence type="predicted"/>
<keyword evidence="4" id="KW-0645">Protease</keyword>
<evidence type="ECO:0000256" key="3">
    <source>
        <dbReference type="ARBA" id="ARBA00012493"/>
    </source>
</evidence>
<dbReference type="PROSITE" id="PS00598">
    <property type="entry name" value="CHROMO_1"/>
    <property type="match status" value="1"/>
</dbReference>
<sequence length="1303" mass="151753">MAHYFPERPRKYNDSCPCWDWNCACRGYLLHPEHSSMHWTACYEDDCIVHFEIKDYYPSPRRLRQPRWQASLSATQRGYHLKFTTPVLNQLARVMVDSGATGNYMDPRFQRQLGILGIEKAQPEPISGLNGENLGSHLTVESGFVPMAVADHEERINFDVTPLGQYDIVLGIPWLRNHNPEINWKTGQMNFANCDCPRTMKGPSQREAGTSPRSTGRRPGRYVKQPRGGLRMNNRETNDTATNIVLAATRASERHWLMNLPGWAPDTTQKYCEYLMDEDIPKRSAPIEEYRSERVDSNQEASDSELGSWEWIDHKELAATTQEPQIPQEYIEFQHLFKQPERPELPDHGPHDHRIPLMEGKTPTCKKIYPMSERESKILREYIEEQLAKGFIRPSTSPAGHGVLFVPKKDGSLRLCADYRPLNAITIKDRHPLPRVDEMQDRIRGAKWFTKFDLVDAYNRLRIARGEEWKTTIRTKYGHYEYLVMPFGLTNAPASFQRFIYDVLGVYLDIFVIVYLDDILVFSSTFEEHVQHVKKVLQKLEEAKLRLKLKKCEFHVQETEFLGHWITTEGIQMDKNKVQAILDWPELKNTKEVQQFTGLVNYYRRFLKDYSQFMTPLFKLLKKGQEFQWGPEQRQAFQQAKERIVSAPALVQFDPEKETTIETDASDYAIGMRMTQPGPDGKPRAVAFHSRKLVQAELNYDIHDKELLAIVVAFKTWRVYLEGAQHTVLVKTDHKNLTFFTTTKELTRRQARWAEVLSQYDFKIIHCKGNENGQADALSRRPDYEIKDRTINPAILKTNEDGTISYNHQVLAATMHTSNEPLEKKIIEETQKDKMIQDMIENSAENDKLTTDNNGLVYLHNLIYVPKSMRNEIISMHHDTPPHGHLGTEKTAEQIMRNYYFPNTRKVVQEYVKNCETCIRDKAARHQPYGKMQSPDAPTHPWEWVTIDFITQLPTSQGYDSITVITDRMTKYIHLVPAKGTMTAADMAQIFLKHVITNHGMPQKITSDRDKLFTSKFWTTLTNLMGIEHRLTTAYHPQANGQTERTNQTIEQYLRHYINYEQDDWVRFLPMAQFAYNNAEHSTLKVTPFYANYGYHPVLYEKPRLQESTSEAANETVQKLKNLHQQMSRDIDFMNLRAAIYYDKHHGEGPTLKRGEKVFLLRRNIKTKRPSQKLDHQKIGPFTIEEKTGPVNYRLKLPKSMKRIHPVFHISLLEPAPKNAIPTENIEIESEDDEYEVEQVLDYRQVNGRPCYLIKWKGYDTSENTWEPIANLTGCHQLVKEYHQRRSNRNSPRRKENPSSESN</sequence>
<reference evidence="25" key="1">
    <citation type="submission" date="2021-01" db="EMBL/GenBank/DDBJ databases">
        <authorList>
            <consortium name="Aspergillus chevalieri M1 genome sequencing consortium"/>
            <person name="Kazuki M."/>
            <person name="Futagami T."/>
        </authorList>
    </citation>
    <scope>NUCLEOTIDE SEQUENCE</scope>
    <source>
        <strain evidence="25">M1</strain>
    </source>
</reference>
<dbReference type="GO" id="GO:0004190">
    <property type="term" value="F:aspartic-type endopeptidase activity"/>
    <property type="evidence" value="ECO:0007669"/>
    <property type="project" value="UniProtKB-KW"/>
</dbReference>
<dbReference type="Gene3D" id="3.30.420.10">
    <property type="entry name" value="Ribonuclease H-like superfamily/Ribonuclease H"/>
    <property type="match status" value="1"/>
</dbReference>
<organism evidence="25 26">
    <name type="scientific">Aspergillus chevalieri</name>
    <name type="common">Eurotium chevalieri</name>
    <dbReference type="NCBI Taxonomy" id="182096"/>
    <lineage>
        <taxon>Eukaryota</taxon>
        <taxon>Fungi</taxon>
        <taxon>Dikarya</taxon>
        <taxon>Ascomycota</taxon>
        <taxon>Pezizomycotina</taxon>
        <taxon>Eurotiomycetes</taxon>
        <taxon>Eurotiomycetidae</taxon>
        <taxon>Eurotiales</taxon>
        <taxon>Aspergillaceae</taxon>
        <taxon>Aspergillus</taxon>
        <taxon>Aspergillus subgen. Aspergillus</taxon>
    </lineage>
</organism>
<evidence type="ECO:0000259" key="23">
    <source>
        <dbReference type="PROSITE" id="PS50878"/>
    </source>
</evidence>
<keyword evidence="18" id="KW-0233">DNA recombination</keyword>
<keyword evidence="5" id="KW-0808">Transferase</keyword>
<evidence type="ECO:0000256" key="10">
    <source>
        <dbReference type="ARBA" id="ARBA00022759"/>
    </source>
</evidence>
<keyword evidence="17" id="KW-0238">DNA-binding</keyword>
<evidence type="ECO:0000256" key="11">
    <source>
        <dbReference type="ARBA" id="ARBA00022801"/>
    </source>
</evidence>
<dbReference type="SUPFAM" id="SSF56672">
    <property type="entry name" value="DNA/RNA polymerases"/>
    <property type="match status" value="1"/>
</dbReference>
<dbReference type="GO" id="GO:0003887">
    <property type="term" value="F:DNA-directed DNA polymerase activity"/>
    <property type="evidence" value="ECO:0007669"/>
    <property type="project" value="UniProtKB-KW"/>
</dbReference>
<dbReference type="Gene3D" id="3.10.10.10">
    <property type="entry name" value="HIV Type 1 Reverse Transcriptase, subunit A, domain 1"/>
    <property type="match status" value="1"/>
</dbReference>
<evidence type="ECO:0000256" key="17">
    <source>
        <dbReference type="ARBA" id="ARBA00023125"/>
    </source>
</evidence>
<evidence type="ECO:0000256" key="19">
    <source>
        <dbReference type="ARBA" id="ARBA00023242"/>
    </source>
</evidence>
<dbReference type="InterPro" id="IPR023780">
    <property type="entry name" value="Chromo_domain"/>
</dbReference>
<dbReference type="CDD" id="cd00303">
    <property type="entry name" value="retropepsin_like"/>
    <property type="match status" value="1"/>
</dbReference>
<dbReference type="Pfam" id="PF17921">
    <property type="entry name" value="Integrase_H2C2"/>
    <property type="match status" value="1"/>
</dbReference>
<dbReference type="PROSITE" id="PS50878">
    <property type="entry name" value="RT_POL"/>
    <property type="match status" value="1"/>
</dbReference>
<evidence type="ECO:0000256" key="6">
    <source>
        <dbReference type="ARBA" id="ARBA00022695"/>
    </source>
</evidence>
<dbReference type="GO" id="GO:0006338">
    <property type="term" value="P:chromatin remodeling"/>
    <property type="evidence" value="ECO:0007669"/>
    <property type="project" value="UniProtKB-ARBA"/>
</dbReference>
<feature type="coiled-coil region" evidence="20">
    <location>
        <begin position="1110"/>
        <end position="1137"/>
    </location>
</feature>
<dbReference type="Gene3D" id="3.30.70.270">
    <property type="match status" value="2"/>
</dbReference>
<dbReference type="InterPro" id="IPR016197">
    <property type="entry name" value="Chromo-like_dom_sf"/>
</dbReference>
<dbReference type="EC" id="2.7.7.49" evidence="3"/>
<dbReference type="SUPFAM" id="SSF53098">
    <property type="entry name" value="Ribonuclease H-like"/>
    <property type="match status" value="1"/>
</dbReference>
<dbReference type="InterPro" id="IPR043128">
    <property type="entry name" value="Rev_trsase/Diguanyl_cyclase"/>
</dbReference>
<feature type="domain" description="Reverse transcriptase" evidence="23">
    <location>
        <begin position="387"/>
        <end position="566"/>
    </location>
</feature>
<keyword evidence="19" id="KW-0539">Nucleus</keyword>
<dbReference type="InterPro" id="IPR050951">
    <property type="entry name" value="Retrovirus_Pol_polyprotein"/>
</dbReference>
<dbReference type="FunFam" id="3.30.70.270:FF:000026">
    <property type="entry name" value="Transposon Ty3-G Gag-Pol polyprotein"/>
    <property type="match status" value="1"/>
</dbReference>
<keyword evidence="8" id="KW-0479">Metal-binding</keyword>
<keyword evidence="15" id="KW-0695">RNA-directed DNA polymerase</keyword>
<dbReference type="InterPro" id="IPR041588">
    <property type="entry name" value="Integrase_H2C2"/>
</dbReference>
<feature type="domain" description="Integrase catalytic" evidence="24">
    <location>
        <begin position="937"/>
        <end position="1096"/>
    </location>
</feature>
<comment type="subcellular location">
    <subcellularLocation>
        <location evidence="1">Nucleus</location>
    </subcellularLocation>
</comment>
<dbReference type="CDD" id="cd00024">
    <property type="entry name" value="CD_CSD"/>
    <property type="match status" value="1"/>
</dbReference>
<dbReference type="InterPro" id="IPR001584">
    <property type="entry name" value="Integrase_cat-core"/>
</dbReference>
<name>A0A7R7VLT1_ASPCH</name>
<keyword evidence="16" id="KW-0239">DNA-directed DNA polymerase</keyword>
<evidence type="ECO:0000256" key="13">
    <source>
        <dbReference type="ARBA" id="ARBA00022884"/>
    </source>
</evidence>
<dbReference type="KEGG" id="ache:ACHE_30813A"/>
<reference evidence="25" key="2">
    <citation type="submission" date="2021-02" db="EMBL/GenBank/DDBJ databases">
        <title>Aspergillus chevalieri M1 genome sequence.</title>
        <authorList>
            <person name="Kadooka C."/>
            <person name="Mori K."/>
            <person name="Futagami T."/>
        </authorList>
    </citation>
    <scope>NUCLEOTIDE SEQUENCE</scope>
    <source>
        <strain evidence="25">M1</strain>
    </source>
</reference>
<feature type="domain" description="Chromo" evidence="22">
    <location>
        <begin position="1235"/>
        <end position="1294"/>
    </location>
</feature>